<organism evidence="1 2">
    <name type="scientific">Solidesulfovibrio carbinoliphilus subsp. oakridgensis</name>
    <dbReference type="NCBI Taxonomy" id="694327"/>
    <lineage>
        <taxon>Bacteria</taxon>
        <taxon>Pseudomonadati</taxon>
        <taxon>Thermodesulfobacteriota</taxon>
        <taxon>Desulfovibrionia</taxon>
        <taxon>Desulfovibrionales</taxon>
        <taxon>Desulfovibrionaceae</taxon>
        <taxon>Solidesulfovibrio</taxon>
    </lineage>
</organism>
<sequence>MDAARDETVPAKAEYEVLVREGCRTLDSLGEKRLAREFGQRAKAIGSREELAALLLEFLVSRRSGRQG</sequence>
<dbReference type="OrthoDB" id="9889317at2"/>
<name>G7QE08_9BACT</name>
<dbReference type="Proteomes" id="UP000004662">
    <property type="component" value="Chromosome"/>
</dbReference>
<accession>G7QE08</accession>
<dbReference type="HOGENOM" id="CLU_2787132_0_0_7"/>
<dbReference type="AlphaFoldDB" id="G7QE08"/>
<proteinExistence type="predicted"/>
<dbReference type="STRING" id="694327.DFW101_0647"/>
<gene>
    <name evidence="1" type="ORF">DFW101_0647</name>
</gene>
<keyword evidence="2" id="KW-1185">Reference proteome</keyword>
<dbReference type="RefSeq" id="WP_009180096.1">
    <property type="nucleotide sequence ID" value="NZ_CM001368.1"/>
</dbReference>
<dbReference type="eggNOG" id="ENOG50318DQ">
    <property type="taxonomic scope" value="Bacteria"/>
</dbReference>
<reference evidence="2" key="1">
    <citation type="journal article" date="2015" name="Genome Announc.">
        <title>High-Quality Draft Genome Sequence of Desulfovibrio carbinoliphilus FW-101-2B, an Organic Acid-Oxidizing Sulfate-Reducing Bacterium Isolated from Uranium(VI)-Contaminated Groundwater.</title>
        <authorList>
            <person name="Ramsay B.D."/>
            <person name="Hwang C."/>
            <person name="Woo H.L."/>
            <person name="Carroll S.L."/>
            <person name="Lucas S."/>
            <person name="Han J."/>
            <person name="Lapidus A.L."/>
            <person name="Cheng J.F."/>
            <person name="Goodwin L.A."/>
            <person name="Pitluck S."/>
            <person name="Peters L."/>
            <person name="Chertkov O."/>
            <person name="Held B."/>
            <person name="Detter J.C."/>
            <person name="Han C.S."/>
            <person name="Tapia R."/>
            <person name="Land M.L."/>
            <person name="Hauser L.J."/>
            <person name="Kyrpides N.C."/>
            <person name="Ivanova N.N."/>
            <person name="Mikhailova N."/>
            <person name="Pagani I."/>
            <person name="Woyke T."/>
            <person name="Arkin A.P."/>
            <person name="Dehal P."/>
            <person name="Chivian D."/>
            <person name="Criddle C.S."/>
            <person name="Wu W."/>
            <person name="Chakraborty R."/>
            <person name="Hazen T.C."/>
            <person name="Fields M.W."/>
        </authorList>
    </citation>
    <scope>NUCLEOTIDE SEQUENCE [LARGE SCALE GENOMIC DNA]</scope>
    <source>
        <strain evidence="2">FW-101-2B</strain>
    </source>
</reference>
<dbReference type="EMBL" id="CM001368">
    <property type="protein sequence ID" value="EHJ46664.1"/>
    <property type="molecule type" value="Genomic_DNA"/>
</dbReference>
<evidence type="ECO:0000313" key="1">
    <source>
        <dbReference type="EMBL" id="EHJ46664.1"/>
    </source>
</evidence>
<evidence type="ECO:0000313" key="2">
    <source>
        <dbReference type="Proteomes" id="UP000004662"/>
    </source>
</evidence>
<protein>
    <submittedName>
        <fullName evidence="1">Uncharacterized protein</fullName>
    </submittedName>
</protein>